<dbReference type="STRING" id="662367.SAMN05216167_105403"/>
<dbReference type="InterPro" id="IPR028098">
    <property type="entry name" value="Glyco_trans_4-like_N"/>
</dbReference>
<gene>
    <name evidence="4" type="ORF">SAMN05216167_105403</name>
</gene>
<dbReference type="PANTHER" id="PTHR46401">
    <property type="entry name" value="GLYCOSYLTRANSFERASE WBBK-RELATED"/>
    <property type="match status" value="1"/>
</dbReference>
<accession>A0A1I1TJH4</accession>
<keyword evidence="5" id="KW-1185">Reference proteome</keyword>
<dbReference type="AlphaFoldDB" id="A0A1I1TJH4"/>
<dbReference type="Proteomes" id="UP000198598">
    <property type="component" value="Unassembled WGS sequence"/>
</dbReference>
<dbReference type="EMBL" id="FOLQ01000005">
    <property type="protein sequence ID" value="SFD55630.1"/>
    <property type="molecule type" value="Genomic_DNA"/>
</dbReference>
<protein>
    <submittedName>
        <fullName evidence="4">Glycosyltransferase involved in cell wall bisynthesis</fullName>
    </submittedName>
</protein>
<evidence type="ECO:0000313" key="4">
    <source>
        <dbReference type="EMBL" id="SFD55630.1"/>
    </source>
</evidence>
<dbReference type="Pfam" id="PF00534">
    <property type="entry name" value="Glycos_transf_1"/>
    <property type="match status" value="1"/>
</dbReference>
<name>A0A1I1TJH4_9BACT</name>
<dbReference type="Pfam" id="PF13439">
    <property type="entry name" value="Glyco_transf_4"/>
    <property type="match status" value="1"/>
</dbReference>
<dbReference type="GO" id="GO:0016757">
    <property type="term" value="F:glycosyltransferase activity"/>
    <property type="evidence" value="ECO:0007669"/>
    <property type="project" value="InterPro"/>
</dbReference>
<evidence type="ECO:0000256" key="1">
    <source>
        <dbReference type="ARBA" id="ARBA00022679"/>
    </source>
</evidence>
<dbReference type="Gene3D" id="3.40.50.2000">
    <property type="entry name" value="Glycogen Phosphorylase B"/>
    <property type="match status" value="2"/>
</dbReference>
<evidence type="ECO:0000259" key="3">
    <source>
        <dbReference type="Pfam" id="PF13439"/>
    </source>
</evidence>
<sequence>MDIFFDHQTFTEQNYGGISRYFSELIAGINKTENDNAYVSLLFSNNIHIQESGVKVKPFLAEHNVPGKQKFIREVNHLFSIAKLHIKQYDVFHATYYDPYFIPHLKKRPLVVTFLDMIHEKFSGQFPELSDDGVLTKYKQTLADRADRIIAISESTKTDIVNLLNVDPTKIEVIYLGNSLKPLAAEVTEKIAPEPYLLFVGRRERYKNFKGLLYAVHPILKKYKLKLLCAGGGPFTNEENSMIHSVGVNELVSQLPVNGDKLLQKLYQQATAFIFPTLYEGFGIPVLEAFACNCPCIISNLSSLPEVAGNAALYIDPILPDSISNAIERLLNEGQLRQMLIKKGREQLNNFSWNRTVVETLNLYKTII</sequence>
<dbReference type="CDD" id="cd03809">
    <property type="entry name" value="GT4_MtfB-like"/>
    <property type="match status" value="1"/>
</dbReference>
<feature type="domain" description="Glycosyl transferase family 1" evidence="2">
    <location>
        <begin position="191"/>
        <end position="346"/>
    </location>
</feature>
<dbReference type="GO" id="GO:0009103">
    <property type="term" value="P:lipopolysaccharide biosynthetic process"/>
    <property type="evidence" value="ECO:0007669"/>
    <property type="project" value="TreeGrafter"/>
</dbReference>
<dbReference type="InterPro" id="IPR001296">
    <property type="entry name" value="Glyco_trans_1"/>
</dbReference>
<dbReference type="SUPFAM" id="SSF53756">
    <property type="entry name" value="UDP-Glycosyltransferase/glycogen phosphorylase"/>
    <property type="match status" value="1"/>
</dbReference>
<keyword evidence="1 4" id="KW-0808">Transferase</keyword>
<reference evidence="4 5" key="1">
    <citation type="submission" date="2016-10" db="EMBL/GenBank/DDBJ databases">
        <authorList>
            <person name="de Groot N.N."/>
        </authorList>
    </citation>
    <scope>NUCLEOTIDE SEQUENCE [LARGE SCALE GENOMIC DNA]</scope>
    <source>
        <strain evidence="4 5">DSM 26130</strain>
    </source>
</reference>
<dbReference type="OrthoDB" id="9801609at2"/>
<proteinExistence type="predicted"/>
<evidence type="ECO:0000259" key="2">
    <source>
        <dbReference type="Pfam" id="PF00534"/>
    </source>
</evidence>
<feature type="domain" description="Glycosyltransferase subfamily 4-like N-terminal" evidence="3">
    <location>
        <begin position="15"/>
        <end position="177"/>
    </location>
</feature>
<organism evidence="4 5">
    <name type="scientific">Spirosoma endophyticum</name>
    <dbReference type="NCBI Taxonomy" id="662367"/>
    <lineage>
        <taxon>Bacteria</taxon>
        <taxon>Pseudomonadati</taxon>
        <taxon>Bacteroidota</taxon>
        <taxon>Cytophagia</taxon>
        <taxon>Cytophagales</taxon>
        <taxon>Cytophagaceae</taxon>
        <taxon>Spirosoma</taxon>
    </lineage>
</organism>
<evidence type="ECO:0000313" key="5">
    <source>
        <dbReference type="Proteomes" id="UP000198598"/>
    </source>
</evidence>
<dbReference type="PANTHER" id="PTHR46401:SF2">
    <property type="entry name" value="GLYCOSYLTRANSFERASE WBBK-RELATED"/>
    <property type="match status" value="1"/>
</dbReference>
<dbReference type="RefSeq" id="WP_093827966.1">
    <property type="nucleotide sequence ID" value="NZ_FOLQ01000005.1"/>
</dbReference>